<dbReference type="Gene3D" id="3.30.300.70">
    <property type="entry name" value="RimP-like superfamily, N-terminal"/>
    <property type="match status" value="1"/>
</dbReference>
<dbReference type="PANTHER" id="PTHR33867:SF1">
    <property type="entry name" value="RIBOSOME MATURATION FACTOR RIMP"/>
    <property type="match status" value="1"/>
</dbReference>
<dbReference type="InterPro" id="IPR003728">
    <property type="entry name" value="Ribosome_maturation_RimP"/>
</dbReference>
<evidence type="ECO:0000313" key="7">
    <source>
        <dbReference type="Proteomes" id="UP001209681"/>
    </source>
</evidence>
<accession>A0ABT3NE27</accession>
<keyword evidence="2 3" id="KW-0690">Ribosome biogenesis</keyword>
<dbReference type="Proteomes" id="UP001209681">
    <property type="component" value="Unassembled WGS sequence"/>
</dbReference>
<evidence type="ECO:0000256" key="1">
    <source>
        <dbReference type="ARBA" id="ARBA00022490"/>
    </source>
</evidence>
<evidence type="ECO:0000259" key="4">
    <source>
        <dbReference type="Pfam" id="PF02576"/>
    </source>
</evidence>
<evidence type="ECO:0000256" key="2">
    <source>
        <dbReference type="ARBA" id="ARBA00022517"/>
    </source>
</evidence>
<evidence type="ECO:0000259" key="5">
    <source>
        <dbReference type="Pfam" id="PF17384"/>
    </source>
</evidence>
<dbReference type="Pfam" id="PF17384">
    <property type="entry name" value="DUF150_C"/>
    <property type="match status" value="1"/>
</dbReference>
<dbReference type="Pfam" id="PF02576">
    <property type="entry name" value="RimP_N"/>
    <property type="match status" value="1"/>
</dbReference>
<evidence type="ECO:0000313" key="6">
    <source>
        <dbReference type="EMBL" id="MCW7755177.1"/>
    </source>
</evidence>
<dbReference type="Gene3D" id="2.30.30.180">
    <property type="entry name" value="Ribosome maturation factor RimP, C-terminal domain"/>
    <property type="match status" value="1"/>
</dbReference>
<dbReference type="InterPro" id="IPR035956">
    <property type="entry name" value="RimP_N_sf"/>
</dbReference>
<protein>
    <recommendedName>
        <fullName evidence="3">Ribosome maturation factor RimP</fullName>
    </recommendedName>
</protein>
<name>A0ABT3NE27_9BACT</name>
<gene>
    <name evidence="3" type="primary">rimP</name>
    <name evidence="6" type="ORF">OOT00_14405</name>
</gene>
<dbReference type="RefSeq" id="WP_265426100.1">
    <property type="nucleotide sequence ID" value="NZ_JAPFPW010000023.1"/>
</dbReference>
<dbReference type="InterPro" id="IPR036847">
    <property type="entry name" value="RimP_C_sf"/>
</dbReference>
<feature type="domain" description="Ribosome maturation factor RimP C-terminal" evidence="5">
    <location>
        <begin position="83"/>
        <end position="144"/>
    </location>
</feature>
<evidence type="ECO:0000256" key="3">
    <source>
        <dbReference type="HAMAP-Rule" id="MF_01077"/>
    </source>
</evidence>
<dbReference type="CDD" id="cd01734">
    <property type="entry name" value="YlxS_C"/>
    <property type="match status" value="1"/>
</dbReference>
<keyword evidence="7" id="KW-1185">Reference proteome</keyword>
<feature type="domain" description="Ribosome maturation factor RimP N-terminal" evidence="4">
    <location>
        <begin position="9"/>
        <end position="79"/>
    </location>
</feature>
<proteinExistence type="inferred from homology"/>
<keyword evidence="1 3" id="KW-0963">Cytoplasm</keyword>
<dbReference type="InterPro" id="IPR028989">
    <property type="entry name" value="RimP_N"/>
</dbReference>
<dbReference type="SUPFAM" id="SSF75420">
    <property type="entry name" value="YhbC-like, N-terminal domain"/>
    <property type="match status" value="1"/>
</dbReference>
<comment type="similarity">
    <text evidence="3">Belongs to the RimP family.</text>
</comment>
<dbReference type="PANTHER" id="PTHR33867">
    <property type="entry name" value="RIBOSOME MATURATION FACTOR RIMP"/>
    <property type="match status" value="1"/>
</dbReference>
<comment type="subcellular location">
    <subcellularLocation>
        <location evidence="3">Cytoplasm</location>
    </subcellularLocation>
</comment>
<reference evidence="6 7" key="1">
    <citation type="submission" date="2022-11" db="EMBL/GenBank/DDBJ databases">
        <title>Desulfobotulus tamanensis H1 sp. nov. - anaerobic, alkaliphilic, sulphate reducing bacterium isolated from terrestrial mud volcano.</title>
        <authorList>
            <person name="Frolova A."/>
            <person name="Merkel A.Y."/>
            <person name="Slobodkin A.I."/>
        </authorList>
    </citation>
    <scope>NUCLEOTIDE SEQUENCE [LARGE SCALE GENOMIC DNA]</scope>
    <source>
        <strain evidence="6 7">H1</strain>
    </source>
</reference>
<dbReference type="HAMAP" id="MF_01077">
    <property type="entry name" value="RimP"/>
    <property type="match status" value="1"/>
</dbReference>
<organism evidence="6 7">
    <name type="scientific">Desulfobotulus pelophilus</name>
    <dbReference type="NCBI Taxonomy" id="2823377"/>
    <lineage>
        <taxon>Bacteria</taxon>
        <taxon>Pseudomonadati</taxon>
        <taxon>Thermodesulfobacteriota</taxon>
        <taxon>Desulfobacteria</taxon>
        <taxon>Desulfobacterales</taxon>
        <taxon>Desulfobacteraceae</taxon>
        <taxon>Desulfobotulus</taxon>
    </lineage>
</organism>
<comment type="function">
    <text evidence="3">Required for maturation of 30S ribosomal subunits.</text>
</comment>
<dbReference type="InterPro" id="IPR028998">
    <property type="entry name" value="RimP_C"/>
</dbReference>
<dbReference type="SUPFAM" id="SSF74942">
    <property type="entry name" value="YhbC-like, C-terminal domain"/>
    <property type="match status" value="1"/>
</dbReference>
<sequence>MIQRVHDLAQPLLESQGLELVLADLVLEDGRRILRIFLDKPGGITLDDCVRFAKEFGYLLDIHINIPGQYSLEVSSPGINRPLVKPWDFERFAGETVRVRTRIPIDGQRNFRGELLGITEGMVHIKLEEKTAAISFGEIHSARLCRD</sequence>
<comment type="caution">
    <text evidence="6">The sequence shown here is derived from an EMBL/GenBank/DDBJ whole genome shotgun (WGS) entry which is preliminary data.</text>
</comment>
<dbReference type="EMBL" id="JAPFPW010000023">
    <property type="protein sequence ID" value="MCW7755177.1"/>
    <property type="molecule type" value="Genomic_DNA"/>
</dbReference>